<comment type="caution">
    <text evidence="2">The sequence shown here is derived from an EMBL/GenBank/DDBJ whole genome shotgun (WGS) entry which is preliminary data.</text>
</comment>
<reference evidence="2" key="1">
    <citation type="submission" date="2021-08" db="EMBL/GenBank/DDBJ databases">
        <title>Chromosome-Level Trichoderma cornu-damae using Hi-C Data.</title>
        <authorList>
            <person name="Kim C.S."/>
        </authorList>
    </citation>
    <scope>NUCLEOTIDE SEQUENCE</scope>
    <source>
        <strain evidence="2">KA19-0412C</strain>
    </source>
</reference>
<keyword evidence="3" id="KW-1185">Reference proteome</keyword>
<name>A0A9P8QJE7_9HYPO</name>
<dbReference type="AlphaFoldDB" id="A0A9P8QJE7"/>
<evidence type="ECO:0000313" key="3">
    <source>
        <dbReference type="Proteomes" id="UP000827724"/>
    </source>
</evidence>
<evidence type="ECO:0000313" key="2">
    <source>
        <dbReference type="EMBL" id="KAH6603793.1"/>
    </source>
</evidence>
<protein>
    <submittedName>
        <fullName evidence="2">Uncharacterized protein</fullName>
    </submittedName>
</protein>
<gene>
    <name evidence="2" type="ORF">Trco_007239</name>
</gene>
<accession>A0A9P8QJE7</accession>
<sequence>MCVHFQSWNRCSSCFLTFNRRRNRVPCWNGSVSRWRIHRHGLSCRSGWYERADDEVYTHTPCEACSMEAANGADGKSNTAQTPNSAPLRGEGAGGLASATTRGTTTMKKVFLRIWPCKGASSYESASSTSSTALPPIPFPFSYQQAPIVMSQPRNTGPDQPCAPLISHMRLLSNFKTL</sequence>
<feature type="compositionally biased region" description="Polar residues" evidence="1">
    <location>
        <begin position="76"/>
        <end position="85"/>
    </location>
</feature>
<feature type="region of interest" description="Disordered" evidence="1">
    <location>
        <begin position="72"/>
        <end position="100"/>
    </location>
</feature>
<organism evidence="2 3">
    <name type="scientific">Trichoderma cornu-damae</name>
    <dbReference type="NCBI Taxonomy" id="654480"/>
    <lineage>
        <taxon>Eukaryota</taxon>
        <taxon>Fungi</taxon>
        <taxon>Dikarya</taxon>
        <taxon>Ascomycota</taxon>
        <taxon>Pezizomycotina</taxon>
        <taxon>Sordariomycetes</taxon>
        <taxon>Hypocreomycetidae</taxon>
        <taxon>Hypocreales</taxon>
        <taxon>Hypocreaceae</taxon>
        <taxon>Trichoderma</taxon>
    </lineage>
</organism>
<proteinExistence type="predicted"/>
<dbReference type="EMBL" id="JAIWOZ010000006">
    <property type="protein sequence ID" value="KAH6603793.1"/>
    <property type="molecule type" value="Genomic_DNA"/>
</dbReference>
<dbReference type="Proteomes" id="UP000827724">
    <property type="component" value="Unassembled WGS sequence"/>
</dbReference>
<dbReference type="OrthoDB" id="4898695at2759"/>
<evidence type="ECO:0000256" key="1">
    <source>
        <dbReference type="SAM" id="MobiDB-lite"/>
    </source>
</evidence>